<dbReference type="Gene3D" id="3.60.21.10">
    <property type="match status" value="1"/>
</dbReference>
<dbReference type="SUPFAM" id="SSF47473">
    <property type="entry name" value="EF-hand"/>
    <property type="match status" value="1"/>
</dbReference>
<dbReference type="EMBL" id="GG663748">
    <property type="protein sequence ID" value="EEH52330.1"/>
    <property type="molecule type" value="Genomic_DNA"/>
</dbReference>
<evidence type="ECO:0000313" key="5">
    <source>
        <dbReference type="EMBL" id="EEH52330.1"/>
    </source>
</evidence>
<accession>C1N5P5</accession>
<dbReference type="GO" id="GO:0016787">
    <property type="term" value="F:hydrolase activity"/>
    <property type="evidence" value="ECO:0007669"/>
    <property type="project" value="InterPro"/>
</dbReference>
<evidence type="ECO:0000256" key="1">
    <source>
        <dbReference type="ARBA" id="ARBA00006654"/>
    </source>
</evidence>
<dbReference type="Pfam" id="PF02872">
    <property type="entry name" value="5_nucleotid_C"/>
    <property type="match status" value="1"/>
</dbReference>
<dbReference type="InterPro" id="IPR011992">
    <property type="entry name" value="EF-hand-dom_pair"/>
</dbReference>
<dbReference type="InterPro" id="IPR002048">
    <property type="entry name" value="EF_hand_dom"/>
</dbReference>
<dbReference type="SUPFAM" id="SSF56300">
    <property type="entry name" value="Metallo-dependent phosphatases"/>
    <property type="match status" value="1"/>
</dbReference>
<dbReference type="eggNOG" id="KOG4419">
    <property type="taxonomic scope" value="Eukaryota"/>
</dbReference>
<sequence>MSSATAAASFRGRAACAASSGRGEGGARPRLLLARASRGRGRHVARQDARARRGRAPSRRRAALVLRAAAASGDAGAADDAPVARKTRTVKIFSVNDVYELHNLSALKCFVEDHVEPGEPHLLTLNGDFLSPSLLSSLDLGAAAVRVMNAVGVTHACLGNHEFDHSVATLGLRLSELECEVVNTNVFACPVGAERGSASAAAAATRGPTGVPFPAVSGVGGGGGDGDGDDVAPSAAATLGAGAFLDELPRASIAEINGVKIGLLGVCTTSTPLSSAKKPVGVVFADAIPMARHHARELLPRVDAIVALTHQARSPRAFFISLTPTPRTLPEDARLAEDVPEIGLILGGHEHTPFAGRMGHGANAASVGAGVAANDADGGGGACVNDEAGTLCVKAGMDAECVVVVEVELPEPDGDGRDAVGADRGGECTAANAAGGVADAAYAARKHHDDFGHGGLWSDAIDDADGASNNVVAAPTPSGAGTGAKRTPLPRSGEEDAEVVDHRARPGAEVGKEVAVVRPGSGVRISARMFSLRGYRTDPAVDAEIYERSEILRGMNQHTLSLHEHGETLGLTPLSSRDSRGGQCSLGTLFATILRDECGADVCLYNSGGIRGNARYGSDALTYGDLVAEVPFENNIITLTMKGREVAAAIGFSEAERERRSREGGSWGGYLQYDAGVDAKVVPATREAHPFATGVDRATVPVKIKGAPFDPDATYRVVTWAGLLDGADDIPVFRDIGARISNAVHHAECDPEDEACIAEAEAARSGGGGGGPAAAVINSSDGVPFKILVMRHLARLRWREILETYRVEPGSGSSLISNDDAFFAAVDRDGDGLITASDVRVVLEARTASASAEREAEAMVRVFDGDGDGAVSRWDVAELTSHWSGATETDGETTSRALPSAC</sequence>
<dbReference type="Gene3D" id="1.10.238.10">
    <property type="entry name" value="EF-hand"/>
    <property type="match status" value="1"/>
</dbReference>
<dbReference type="AlphaFoldDB" id="C1N5P5"/>
<dbReference type="PANTHER" id="PTHR11575">
    <property type="entry name" value="5'-NUCLEOTIDASE-RELATED"/>
    <property type="match status" value="1"/>
</dbReference>
<keyword evidence="6" id="KW-1185">Reference proteome</keyword>
<organism evidence="6">
    <name type="scientific">Micromonas pusilla (strain CCMP1545)</name>
    <name type="common">Picoplanktonic green alga</name>
    <dbReference type="NCBI Taxonomy" id="564608"/>
    <lineage>
        <taxon>Eukaryota</taxon>
        <taxon>Viridiplantae</taxon>
        <taxon>Chlorophyta</taxon>
        <taxon>Mamiellophyceae</taxon>
        <taxon>Mamiellales</taxon>
        <taxon>Mamiellaceae</taxon>
        <taxon>Micromonas</taxon>
    </lineage>
</organism>
<name>C1N5P5_MICPC</name>
<feature type="region of interest" description="Disordered" evidence="3">
    <location>
        <begin position="15"/>
        <end position="60"/>
    </location>
</feature>
<dbReference type="GO" id="GO:0009166">
    <property type="term" value="P:nucleotide catabolic process"/>
    <property type="evidence" value="ECO:0007669"/>
    <property type="project" value="InterPro"/>
</dbReference>
<protein>
    <submittedName>
        <fullName evidence="5">Predicted protein</fullName>
    </submittedName>
</protein>
<evidence type="ECO:0000259" key="4">
    <source>
        <dbReference type="PROSITE" id="PS50222"/>
    </source>
</evidence>
<dbReference type="InterPro" id="IPR029052">
    <property type="entry name" value="Metallo-depent_PP-like"/>
</dbReference>
<dbReference type="InterPro" id="IPR036907">
    <property type="entry name" value="5'-Nucleotdase_C_sf"/>
</dbReference>
<keyword evidence="2" id="KW-0106">Calcium</keyword>
<gene>
    <name evidence="5" type="ORF">MICPUCDRAFT_52989</name>
</gene>
<feature type="region of interest" description="Disordered" evidence="3">
    <location>
        <begin position="883"/>
        <end position="902"/>
    </location>
</feature>
<dbReference type="GO" id="GO:0005509">
    <property type="term" value="F:calcium ion binding"/>
    <property type="evidence" value="ECO:0007669"/>
    <property type="project" value="InterPro"/>
</dbReference>
<dbReference type="PROSITE" id="PS00018">
    <property type="entry name" value="EF_HAND_1"/>
    <property type="match status" value="2"/>
</dbReference>
<dbReference type="InterPro" id="IPR006179">
    <property type="entry name" value="5_nucleotidase/apyrase"/>
</dbReference>
<dbReference type="STRING" id="564608.C1N5P5"/>
<dbReference type="GeneID" id="9688838"/>
<dbReference type="PROSITE" id="PS50222">
    <property type="entry name" value="EF_HAND_2"/>
    <property type="match status" value="1"/>
</dbReference>
<evidence type="ECO:0000313" key="6">
    <source>
        <dbReference type="Proteomes" id="UP000001876"/>
    </source>
</evidence>
<dbReference type="KEGG" id="mpp:MICPUCDRAFT_52989"/>
<reference evidence="5 6" key="1">
    <citation type="journal article" date="2009" name="Science">
        <title>Green evolution and dynamic adaptations revealed by genomes of the marine picoeukaryotes Micromonas.</title>
        <authorList>
            <person name="Worden A.Z."/>
            <person name="Lee J.H."/>
            <person name="Mock T."/>
            <person name="Rouze P."/>
            <person name="Simmons M.P."/>
            <person name="Aerts A.L."/>
            <person name="Allen A.E."/>
            <person name="Cuvelier M.L."/>
            <person name="Derelle E."/>
            <person name="Everett M.V."/>
            <person name="Foulon E."/>
            <person name="Grimwood J."/>
            <person name="Gundlach H."/>
            <person name="Henrissat B."/>
            <person name="Napoli C."/>
            <person name="McDonald S.M."/>
            <person name="Parker M.S."/>
            <person name="Rombauts S."/>
            <person name="Salamov A."/>
            <person name="Von Dassow P."/>
            <person name="Badger J.H."/>
            <person name="Coutinho P.M."/>
            <person name="Demir E."/>
            <person name="Dubchak I."/>
            <person name="Gentemann C."/>
            <person name="Eikrem W."/>
            <person name="Gready J.E."/>
            <person name="John U."/>
            <person name="Lanier W."/>
            <person name="Lindquist E.A."/>
            <person name="Lucas S."/>
            <person name="Mayer K.F."/>
            <person name="Moreau H."/>
            <person name="Not F."/>
            <person name="Otillar R."/>
            <person name="Panaud O."/>
            <person name="Pangilinan J."/>
            <person name="Paulsen I."/>
            <person name="Piegu B."/>
            <person name="Poliakov A."/>
            <person name="Robbens S."/>
            <person name="Schmutz J."/>
            <person name="Toulza E."/>
            <person name="Wyss T."/>
            <person name="Zelensky A."/>
            <person name="Zhou K."/>
            <person name="Armbrust E.V."/>
            <person name="Bhattacharya D."/>
            <person name="Goodenough U.W."/>
            <person name="Van de Peer Y."/>
            <person name="Grigoriev I.V."/>
        </authorList>
    </citation>
    <scope>NUCLEOTIDE SEQUENCE [LARGE SCALE GENOMIC DNA]</scope>
    <source>
        <strain evidence="5 6">CCMP1545</strain>
    </source>
</reference>
<feature type="region of interest" description="Disordered" evidence="3">
    <location>
        <begin position="473"/>
        <end position="498"/>
    </location>
</feature>
<dbReference type="InterPro" id="IPR018247">
    <property type="entry name" value="EF_Hand_1_Ca_BS"/>
</dbReference>
<comment type="similarity">
    <text evidence="1">Belongs to the 5'-nucleotidase family.</text>
</comment>
<dbReference type="SUPFAM" id="SSF55816">
    <property type="entry name" value="5'-nucleotidase (syn. UDP-sugar hydrolase), C-terminal domain"/>
    <property type="match status" value="1"/>
</dbReference>
<evidence type="ECO:0000256" key="2">
    <source>
        <dbReference type="ARBA" id="ARBA00022837"/>
    </source>
</evidence>
<evidence type="ECO:0000256" key="3">
    <source>
        <dbReference type="SAM" id="MobiDB-lite"/>
    </source>
</evidence>
<dbReference type="OrthoDB" id="10252235at2759"/>
<dbReference type="Gene3D" id="3.90.780.10">
    <property type="entry name" value="5'-Nucleotidase, C-terminal domain"/>
    <property type="match status" value="1"/>
</dbReference>
<proteinExistence type="inferred from homology"/>
<dbReference type="RefSeq" id="XP_003063194.1">
    <property type="nucleotide sequence ID" value="XM_003063148.1"/>
</dbReference>
<dbReference type="CDD" id="cd00051">
    <property type="entry name" value="EFh"/>
    <property type="match status" value="1"/>
</dbReference>
<dbReference type="Proteomes" id="UP000001876">
    <property type="component" value="Unassembled WGS sequence"/>
</dbReference>
<dbReference type="PANTHER" id="PTHR11575:SF48">
    <property type="entry name" value="5'-NUCLEOTIDASE"/>
    <property type="match status" value="1"/>
</dbReference>
<dbReference type="OMA" id="CTLNGDF"/>
<feature type="domain" description="EF-hand" evidence="4">
    <location>
        <begin position="814"/>
        <end position="849"/>
    </location>
</feature>
<dbReference type="InterPro" id="IPR008334">
    <property type="entry name" value="5'-Nucleotdase_C"/>
</dbReference>